<protein>
    <submittedName>
        <fullName evidence="2">DUF2188 domain-containing protein</fullName>
    </submittedName>
</protein>
<comment type="caution">
    <text evidence="2">The sequence shown here is derived from an EMBL/GenBank/DDBJ whole genome shotgun (WGS) entry which is preliminary data.</text>
</comment>
<reference evidence="2 3" key="1">
    <citation type="submission" date="2020-04" db="EMBL/GenBank/DDBJ databases">
        <title>MicrobeNet Type strains.</title>
        <authorList>
            <person name="Nicholson A.C."/>
        </authorList>
    </citation>
    <scope>NUCLEOTIDE SEQUENCE [LARGE SCALE GENOMIC DNA]</scope>
    <source>
        <strain evidence="2 3">ATCC BAA-788</strain>
    </source>
</reference>
<dbReference type="InterPro" id="IPR018691">
    <property type="entry name" value="DUF2188"/>
</dbReference>
<proteinExistence type="predicted"/>
<keyword evidence="3" id="KW-1185">Reference proteome</keyword>
<evidence type="ECO:0000256" key="1">
    <source>
        <dbReference type="SAM" id="MobiDB-lite"/>
    </source>
</evidence>
<evidence type="ECO:0000313" key="3">
    <source>
        <dbReference type="Proteomes" id="UP000581206"/>
    </source>
</evidence>
<dbReference type="AlphaFoldDB" id="A0A7X6KY67"/>
<accession>A0A7X6KY67</accession>
<dbReference type="Pfam" id="PF09954">
    <property type="entry name" value="DUF2188"/>
    <property type="match status" value="1"/>
</dbReference>
<dbReference type="RefSeq" id="WP_168631492.1">
    <property type="nucleotide sequence ID" value="NZ_BONL01000019.1"/>
</dbReference>
<sequence>MSDGNGVHTVHRDDSWLNEIGGSQVGSTHSTKDPAVAEGRQLAIERGLEHHIHGLDGLVHEKNSYGNDPRNIPG</sequence>
<organism evidence="2 3">
    <name type="scientific">Cellulomonas denverensis</name>
    <dbReference type="NCBI Taxonomy" id="264297"/>
    <lineage>
        <taxon>Bacteria</taxon>
        <taxon>Bacillati</taxon>
        <taxon>Actinomycetota</taxon>
        <taxon>Actinomycetes</taxon>
        <taxon>Micrococcales</taxon>
        <taxon>Cellulomonadaceae</taxon>
        <taxon>Cellulomonas</taxon>
    </lineage>
</organism>
<evidence type="ECO:0000313" key="2">
    <source>
        <dbReference type="EMBL" id="NKY24372.1"/>
    </source>
</evidence>
<name>A0A7X6KY67_9CELL</name>
<feature type="region of interest" description="Disordered" evidence="1">
    <location>
        <begin position="1"/>
        <end position="37"/>
    </location>
</feature>
<dbReference type="EMBL" id="JAAXOX010000014">
    <property type="protein sequence ID" value="NKY24372.1"/>
    <property type="molecule type" value="Genomic_DNA"/>
</dbReference>
<dbReference type="Proteomes" id="UP000581206">
    <property type="component" value="Unassembled WGS sequence"/>
</dbReference>
<gene>
    <name evidence="2" type="ORF">HGA03_17045</name>
</gene>